<keyword evidence="2" id="KW-1133">Transmembrane helix</keyword>
<feature type="transmembrane region" description="Helical" evidence="2">
    <location>
        <begin position="41"/>
        <end position="62"/>
    </location>
</feature>
<keyword evidence="2" id="KW-0472">Membrane</keyword>
<evidence type="ECO:0000256" key="1">
    <source>
        <dbReference type="SAM" id="Coils"/>
    </source>
</evidence>
<dbReference type="RefSeq" id="WP_188659057.1">
    <property type="nucleotide sequence ID" value="NZ_BMIH01000003.1"/>
</dbReference>
<gene>
    <name evidence="3" type="ORF">GCM10011380_24420</name>
</gene>
<reference evidence="3" key="2">
    <citation type="submission" date="2020-09" db="EMBL/GenBank/DDBJ databases">
        <authorList>
            <person name="Sun Q."/>
            <person name="Zhou Y."/>
        </authorList>
    </citation>
    <scope>NUCLEOTIDE SEQUENCE</scope>
    <source>
        <strain evidence="3">CGMCC 1.15330</strain>
    </source>
</reference>
<keyword evidence="2" id="KW-0812">Transmembrane</keyword>
<accession>A0A916T734</accession>
<evidence type="ECO:0008006" key="5">
    <source>
        <dbReference type="Google" id="ProtNLM"/>
    </source>
</evidence>
<comment type="caution">
    <text evidence="3">The sequence shown here is derived from an EMBL/GenBank/DDBJ whole genome shotgun (WGS) entry which is preliminary data.</text>
</comment>
<organism evidence="3 4">
    <name type="scientific">Sphingomonas metalli</name>
    <dbReference type="NCBI Taxonomy" id="1779358"/>
    <lineage>
        <taxon>Bacteria</taxon>
        <taxon>Pseudomonadati</taxon>
        <taxon>Pseudomonadota</taxon>
        <taxon>Alphaproteobacteria</taxon>
        <taxon>Sphingomonadales</taxon>
        <taxon>Sphingomonadaceae</taxon>
        <taxon>Sphingomonas</taxon>
    </lineage>
</organism>
<evidence type="ECO:0000313" key="3">
    <source>
        <dbReference type="EMBL" id="GGB34108.1"/>
    </source>
</evidence>
<feature type="coiled-coil region" evidence="1">
    <location>
        <begin position="110"/>
        <end position="137"/>
    </location>
</feature>
<dbReference type="Proteomes" id="UP000623067">
    <property type="component" value="Unassembled WGS sequence"/>
</dbReference>
<sequence>MGARIDAHDDLWPRGDLHAADDDVLDLVDAQPLDRPGDFGWTAPLAALLLSGLWIGGMLWLALPALPALPPVELAQFIAALAVVPALIGIVWLLARRTSRAEARRFGASAQAMRTEAAALERRVASLSRTLASHREQLVVQLDAGAAASGRLEAIGMTMADRIAEAQSQAASLAEAADRARGTVGELIAAMPRARAESEEVGRRLDQAGLTAAAQAAALEAQLLALGERAREADETALASATRLAEEIARIDAAALDGSAKLERTVAEAAGAIRLHSDAAARLLDEQVGRLGDAGTGASVRLGETIEGMSAALDVFVRSAADRLGEHVERLDAAGQGAGGRLARVAGELAETIEALVGRSERATEDARHRAEERAEALVGAITEHQATLDAGATASVDALAARLRDVDLSIARLAERLDGQRGAADHLVGDLTRGLDDVTRQLDSLHAQGVERSQLLAASISALGGSADAMTEALRAGDAMAQRTMGSTEALLVALDAAAREIDDTLPEALDRLDARIGASRGVVAQAKPELLALVTAAESTHDAIEAIAGVVAEQRRSLDQLSATLLETLTQGRAKADALGEMVDDTIGRSHRFADEAAPRLLDALLRVRETAQTAADRARDALATVIPEAASALEQASAEAMRRAAGDTVQRQVDAIGDAAEGAVAAATRATERLAAQVHQIAEQTALVETRLEEAKSERESADRDSLARRVSLLIEALNSASIDIARAFAPDIADSAWAAYLKGDRGVFTRRAVRLLDGGDAREIARLYDGDARFREHVNRYIHDFEGMLRAILSQRDGQPLSVTLLSSDMGKLYVALAQAIERLR</sequence>
<dbReference type="EMBL" id="BMIH01000003">
    <property type="protein sequence ID" value="GGB34108.1"/>
    <property type="molecule type" value="Genomic_DNA"/>
</dbReference>
<evidence type="ECO:0000256" key="2">
    <source>
        <dbReference type="SAM" id="Phobius"/>
    </source>
</evidence>
<keyword evidence="1" id="KW-0175">Coiled coil</keyword>
<protein>
    <recommendedName>
        <fullName evidence="5">ATPase</fullName>
    </recommendedName>
</protein>
<keyword evidence="4" id="KW-1185">Reference proteome</keyword>
<feature type="transmembrane region" description="Helical" evidence="2">
    <location>
        <begin position="74"/>
        <end position="95"/>
    </location>
</feature>
<proteinExistence type="predicted"/>
<reference evidence="3" key="1">
    <citation type="journal article" date="2014" name="Int. J. Syst. Evol. Microbiol.">
        <title>Complete genome sequence of Corynebacterium casei LMG S-19264T (=DSM 44701T), isolated from a smear-ripened cheese.</title>
        <authorList>
            <consortium name="US DOE Joint Genome Institute (JGI-PGF)"/>
            <person name="Walter F."/>
            <person name="Albersmeier A."/>
            <person name="Kalinowski J."/>
            <person name="Ruckert C."/>
        </authorList>
    </citation>
    <scope>NUCLEOTIDE SEQUENCE</scope>
    <source>
        <strain evidence="3">CGMCC 1.15330</strain>
    </source>
</reference>
<evidence type="ECO:0000313" key="4">
    <source>
        <dbReference type="Proteomes" id="UP000623067"/>
    </source>
</evidence>
<name>A0A916T734_9SPHN</name>
<dbReference type="AlphaFoldDB" id="A0A916T734"/>